<dbReference type="InterPro" id="IPR018968">
    <property type="entry name" value="Phasin"/>
</dbReference>
<evidence type="ECO:0000313" key="4">
    <source>
        <dbReference type="Proteomes" id="UP000620127"/>
    </source>
</evidence>
<feature type="compositionally biased region" description="Polar residues" evidence="1">
    <location>
        <begin position="189"/>
        <end position="229"/>
    </location>
</feature>
<reference evidence="4" key="1">
    <citation type="journal article" date="2019" name="Int. J. Syst. Evol. Microbiol.">
        <title>The Global Catalogue of Microorganisms (GCM) 10K type strain sequencing project: providing services to taxonomists for standard genome sequencing and annotation.</title>
        <authorList>
            <consortium name="The Broad Institute Genomics Platform"/>
            <consortium name="The Broad Institute Genome Sequencing Center for Infectious Disease"/>
            <person name="Wu L."/>
            <person name="Ma J."/>
        </authorList>
    </citation>
    <scope>NUCLEOTIDE SEQUENCE [LARGE SCALE GENOMIC DNA]</scope>
    <source>
        <strain evidence="4">KCTC 23916</strain>
    </source>
</reference>
<evidence type="ECO:0000313" key="3">
    <source>
        <dbReference type="EMBL" id="GGX05171.1"/>
    </source>
</evidence>
<feature type="domain" description="Phasin" evidence="2">
    <location>
        <begin position="18"/>
        <end position="104"/>
    </location>
</feature>
<feature type="compositionally biased region" description="Basic and acidic residues" evidence="1">
    <location>
        <begin position="137"/>
        <end position="149"/>
    </location>
</feature>
<name>A0ABQ2X901_9BURK</name>
<feature type="region of interest" description="Disordered" evidence="1">
    <location>
        <begin position="120"/>
        <end position="175"/>
    </location>
</feature>
<evidence type="ECO:0000256" key="1">
    <source>
        <dbReference type="SAM" id="MobiDB-lite"/>
    </source>
</evidence>
<protein>
    <recommendedName>
        <fullName evidence="2">Phasin domain-containing protein</fullName>
    </recommendedName>
</protein>
<dbReference type="Proteomes" id="UP000620127">
    <property type="component" value="Unassembled WGS sequence"/>
</dbReference>
<comment type="caution">
    <text evidence="3">The sequence shown here is derived from an EMBL/GenBank/DDBJ whole genome shotgun (WGS) entry which is preliminary data.</text>
</comment>
<accession>A0ABQ2X901</accession>
<keyword evidence="4" id="KW-1185">Reference proteome</keyword>
<proteinExistence type="predicted"/>
<organism evidence="3 4">
    <name type="scientific">Undibacterium macrobrachii</name>
    <dbReference type="NCBI Taxonomy" id="1119058"/>
    <lineage>
        <taxon>Bacteria</taxon>
        <taxon>Pseudomonadati</taxon>
        <taxon>Pseudomonadota</taxon>
        <taxon>Betaproteobacteria</taxon>
        <taxon>Burkholderiales</taxon>
        <taxon>Oxalobacteraceae</taxon>
        <taxon>Undibacterium</taxon>
    </lineage>
</organism>
<feature type="compositionally biased region" description="Polar residues" evidence="1">
    <location>
        <begin position="165"/>
        <end position="175"/>
    </location>
</feature>
<evidence type="ECO:0000259" key="2">
    <source>
        <dbReference type="Pfam" id="PF09361"/>
    </source>
</evidence>
<sequence length="272" mass="29496">MIFVSNKLTSKQVPDLDQQLAAYNNLTQSLSEEFDRASELQAQMLHTNWESWHEFLSDMGELKDPQELFLRVSAQAHAVSGQSQMYLHELVNLGQRIQEKFLALGQTVTPFSLDSVITVSPPATSSMSAKSETSDATQRDRVEIKDINPIEKTASSYPRVKKAKATSNEKASTKASTIDVDTIVVTDNTSVDSSTAPQKTSTPRVRNMKASSKAASTAIEQNNSPTTPVKKSAVVGLPSKPAPKTGFAGAAGQPEFKPKSSKATGAKKRVRQ</sequence>
<dbReference type="EMBL" id="BMYT01000001">
    <property type="protein sequence ID" value="GGX05171.1"/>
    <property type="molecule type" value="Genomic_DNA"/>
</dbReference>
<dbReference type="Pfam" id="PF09361">
    <property type="entry name" value="Phasin_2"/>
    <property type="match status" value="1"/>
</dbReference>
<gene>
    <name evidence="3" type="ORF">GCM10011282_09430</name>
</gene>
<feature type="compositionally biased region" description="Polar residues" evidence="1">
    <location>
        <begin position="120"/>
        <end position="136"/>
    </location>
</feature>
<feature type="region of interest" description="Disordered" evidence="1">
    <location>
        <begin position="189"/>
        <end position="272"/>
    </location>
</feature>